<keyword evidence="4" id="KW-1185">Reference proteome</keyword>
<dbReference type="InterPro" id="IPR002826">
    <property type="entry name" value="MptE-like"/>
</dbReference>
<organism evidence="3 4">
    <name type="scientific">Flavimaricola marinus</name>
    <dbReference type="NCBI Taxonomy" id="1819565"/>
    <lineage>
        <taxon>Bacteria</taxon>
        <taxon>Pseudomonadati</taxon>
        <taxon>Pseudomonadota</taxon>
        <taxon>Alphaproteobacteria</taxon>
        <taxon>Rhodobacterales</taxon>
        <taxon>Paracoccaceae</taxon>
        <taxon>Flavimaricola</taxon>
    </lineage>
</organism>
<gene>
    <name evidence="3" type="ORF">LOM8899_03384</name>
</gene>
<protein>
    <recommendedName>
        <fullName evidence="2">6-hydroxymethylpterin diphosphokinase MptE-like domain-containing protein</fullName>
    </recommendedName>
</protein>
<dbReference type="Proteomes" id="UP000201613">
    <property type="component" value="Unassembled WGS sequence"/>
</dbReference>
<dbReference type="AlphaFoldDB" id="A0A238LHQ2"/>
<feature type="domain" description="6-hydroxymethylpterin diphosphokinase MptE-like" evidence="2">
    <location>
        <begin position="11"/>
        <end position="152"/>
    </location>
</feature>
<evidence type="ECO:0000259" key="2">
    <source>
        <dbReference type="Pfam" id="PF01973"/>
    </source>
</evidence>
<feature type="region of interest" description="Disordered" evidence="1">
    <location>
        <begin position="229"/>
        <end position="255"/>
    </location>
</feature>
<accession>A0A238LHQ2</accession>
<proteinExistence type="predicted"/>
<dbReference type="Pfam" id="PF01973">
    <property type="entry name" value="MptE-like"/>
    <property type="match status" value="1"/>
</dbReference>
<sequence>MFDRLSTLTRFRNVHDGERIVIVCNGPSLNQMDLGFLRDEITFGLNKIHLGLETFGFYPRYLAAVNDKVIGQTADVLRKMTAVKFISDRSAHLLPADALTFHIHTTRVREPFCHDITLGVREGHTVTFVALQLAYYMGAREVVLIGMDHRFTLNGPPNSTQVMQGHDPNHFSPDYFANKPWDAANLAQSEASYKIARDAYEADGRRIIDATLGGACTIFEKADYREVFGKGAPRPQPAPRSPATGYSRDGMGLLP</sequence>
<dbReference type="EMBL" id="FXZK01000008">
    <property type="protein sequence ID" value="SMY09219.1"/>
    <property type="molecule type" value="Genomic_DNA"/>
</dbReference>
<dbReference type="RefSeq" id="WP_245820583.1">
    <property type="nucleotide sequence ID" value="NZ_FXZK01000008.1"/>
</dbReference>
<evidence type="ECO:0000256" key="1">
    <source>
        <dbReference type="SAM" id="MobiDB-lite"/>
    </source>
</evidence>
<dbReference type="Gene3D" id="3.90.1480.10">
    <property type="entry name" value="Alpha-2,3-sialyltransferase"/>
    <property type="match status" value="1"/>
</dbReference>
<name>A0A238LHQ2_9RHOB</name>
<reference evidence="3 4" key="1">
    <citation type="submission" date="2017-05" db="EMBL/GenBank/DDBJ databases">
        <authorList>
            <person name="Song R."/>
            <person name="Chenine A.L."/>
            <person name="Ruprecht R.M."/>
        </authorList>
    </citation>
    <scope>NUCLEOTIDE SEQUENCE [LARGE SCALE GENOMIC DNA]</scope>
    <source>
        <strain evidence="3 4">CECT 8899</strain>
    </source>
</reference>
<evidence type="ECO:0000313" key="3">
    <source>
        <dbReference type="EMBL" id="SMY09219.1"/>
    </source>
</evidence>
<evidence type="ECO:0000313" key="4">
    <source>
        <dbReference type="Proteomes" id="UP000201613"/>
    </source>
</evidence>